<feature type="region of interest" description="Disordered" evidence="2">
    <location>
        <begin position="393"/>
        <end position="414"/>
    </location>
</feature>
<reference evidence="3" key="1">
    <citation type="submission" date="2020-06" db="EMBL/GenBank/DDBJ databases">
        <title>Draft genome of Bugula neritina, a colonial animal packing powerful symbionts and potential medicines.</title>
        <authorList>
            <person name="Rayko M."/>
        </authorList>
    </citation>
    <scope>NUCLEOTIDE SEQUENCE [LARGE SCALE GENOMIC DNA]</scope>
    <source>
        <strain evidence="3">Kwan_BN1</strain>
    </source>
</reference>
<keyword evidence="1" id="KW-0823">Tryptophan catabolism</keyword>
<dbReference type="UniPathway" id="UPA00333">
    <property type="reaction ID" value="UER00453"/>
</dbReference>
<dbReference type="Pfam" id="PF03301">
    <property type="entry name" value="Trp_dioxygenase"/>
    <property type="match status" value="1"/>
</dbReference>
<comment type="caution">
    <text evidence="1">Lacks conserved residue(s) required for the propagation of feature annotation.</text>
</comment>
<comment type="caution">
    <text evidence="3">The sequence shown here is derived from an EMBL/GenBank/DDBJ whole genome shotgun (WGS) entry which is preliminary data.</text>
</comment>
<comment type="cofactor">
    <cofactor evidence="1">
        <name>heme</name>
        <dbReference type="ChEBI" id="CHEBI:30413"/>
    </cofactor>
    <text evidence="1">Binds 1 heme group per subunit.</text>
</comment>
<protein>
    <recommendedName>
        <fullName evidence="1">Tryptophan 2,3-dioxygenase</fullName>
        <shortName evidence="1">TDO</shortName>
        <ecNumber evidence="1">1.13.11.11</ecNumber>
    </recommendedName>
    <alternativeName>
        <fullName evidence="1">Tryptamin 2,3-dioxygenase</fullName>
    </alternativeName>
    <alternativeName>
        <fullName evidence="1">Tryptophan oxygenase</fullName>
        <shortName evidence="1">TO</shortName>
        <shortName evidence="1">TRPO</shortName>
    </alternativeName>
    <alternativeName>
        <fullName evidence="1">Tryptophan pyrrolase</fullName>
    </alternativeName>
    <alternativeName>
        <fullName evidence="1">Tryptophanase</fullName>
    </alternativeName>
</protein>
<dbReference type="InterPro" id="IPR004981">
    <property type="entry name" value="Trp_2_3_dOase"/>
</dbReference>
<sequence>MACPYASNDDGSIFSGNFTDEIQDGLNNLAITEGINYHQYLQLSKVLSAQKPLSKVEEGKGSVHDEHLFIVTHQAYELWFKQILYEVDSIRDILNNNIVDERMMLMIVTQLNRVNMIMKLLCDQFCILETMTPLDFLRFRSFLGSSSGFQSLQFRILENTLGLKDKHRVKYNQQYYKDVFNDEESIKLLDESARKPSLLELVESWLERTPGLSLNDFNFWNKYQAAVKQWLHDEFKAPAEKETNPNLKELKMAEYNKIQNAYTETLNEDNYRRATERGERRISHSAFQGAIMINLYRDEPRFHQPFQILTMLQDLDSHFTKWRYAHVMLVQRMIGSKLGTGGSSGYHYLRSTVSDRYKIFLDLFNVSTYMIPRPYIPQLTVSMKRTLSVMLNGQTPATPNTEDQLEKQAISSAV</sequence>
<organism evidence="3 4">
    <name type="scientific">Bugula neritina</name>
    <name type="common">Brown bryozoan</name>
    <name type="synonym">Sertularia neritina</name>
    <dbReference type="NCBI Taxonomy" id="10212"/>
    <lineage>
        <taxon>Eukaryota</taxon>
        <taxon>Metazoa</taxon>
        <taxon>Spiralia</taxon>
        <taxon>Lophotrochozoa</taxon>
        <taxon>Bryozoa</taxon>
        <taxon>Gymnolaemata</taxon>
        <taxon>Cheilostomatida</taxon>
        <taxon>Flustrina</taxon>
        <taxon>Buguloidea</taxon>
        <taxon>Bugulidae</taxon>
        <taxon>Bugula</taxon>
    </lineage>
</organism>
<dbReference type="PANTHER" id="PTHR10138">
    <property type="entry name" value="TRYPTOPHAN 2,3-DIOXYGENASE"/>
    <property type="match status" value="1"/>
</dbReference>
<keyword evidence="1" id="KW-0479">Metal-binding</keyword>
<dbReference type="EMBL" id="VXIV02002117">
    <property type="protein sequence ID" value="KAF6027238.1"/>
    <property type="molecule type" value="Genomic_DNA"/>
</dbReference>
<evidence type="ECO:0000256" key="1">
    <source>
        <dbReference type="HAMAP-Rule" id="MF_03020"/>
    </source>
</evidence>
<evidence type="ECO:0000313" key="4">
    <source>
        <dbReference type="Proteomes" id="UP000593567"/>
    </source>
</evidence>
<evidence type="ECO:0000256" key="2">
    <source>
        <dbReference type="SAM" id="MobiDB-lite"/>
    </source>
</evidence>
<keyword evidence="1" id="KW-0223">Dioxygenase</keyword>
<dbReference type="HAMAP" id="MF_01972">
    <property type="entry name" value="T23O"/>
    <property type="match status" value="1"/>
</dbReference>
<comment type="subunit">
    <text evidence="1">Homotetramer. Dimer of dimers.</text>
</comment>
<gene>
    <name evidence="3" type="ORF">EB796_014457</name>
</gene>
<proteinExistence type="inferred from homology"/>
<accession>A0A7J7JP94</accession>
<dbReference type="OrthoDB" id="447477at2759"/>
<dbReference type="Gene3D" id="1.10.287.3810">
    <property type="match status" value="1"/>
</dbReference>
<dbReference type="GO" id="GO:0046872">
    <property type="term" value="F:metal ion binding"/>
    <property type="evidence" value="ECO:0007669"/>
    <property type="project" value="UniProtKB-KW"/>
</dbReference>
<dbReference type="Proteomes" id="UP000593567">
    <property type="component" value="Unassembled WGS sequence"/>
</dbReference>
<dbReference type="GO" id="GO:0004833">
    <property type="term" value="F:L-tryptophan 2,3-dioxygenase activity"/>
    <property type="evidence" value="ECO:0007669"/>
    <property type="project" value="UniProtKB-UniRule"/>
</dbReference>
<dbReference type="GO" id="GO:0019441">
    <property type="term" value="P:L-tryptophan catabolic process to kynurenine"/>
    <property type="evidence" value="ECO:0007669"/>
    <property type="project" value="UniProtKB-UniRule"/>
</dbReference>
<dbReference type="EC" id="1.13.11.11" evidence="1"/>
<dbReference type="AlphaFoldDB" id="A0A7J7JP94"/>
<keyword evidence="4" id="KW-1185">Reference proteome</keyword>
<dbReference type="GO" id="GO:0019442">
    <property type="term" value="P:L-tryptophan catabolic process to acetyl-CoA"/>
    <property type="evidence" value="ECO:0007669"/>
    <property type="project" value="TreeGrafter"/>
</dbReference>
<keyword evidence="1" id="KW-0349">Heme</keyword>
<keyword evidence="1" id="KW-0408">Iron</keyword>
<feature type="compositionally biased region" description="Polar residues" evidence="2">
    <location>
        <begin position="393"/>
        <end position="402"/>
    </location>
</feature>
<dbReference type="Gene3D" id="1.20.58.480">
    <property type="match status" value="1"/>
</dbReference>
<dbReference type="InterPro" id="IPR037217">
    <property type="entry name" value="Trp/Indoleamine_2_3_dOase-like"/>
</dbReference>
<comment type="similarity">
    <text evidence="1">Belongs to the tryptophan 2,3-dioxygenase family.</text>
</comment>
<evidence type="ECO:0000313" key="3">
    <source>
        <dbReference type="EMBL" id="KAF6027238.1"/>
    </source>
</evidence>
<name>A0A7J7JP94_BUGNE</name>
<dbReference type="SUPFAM" id="SSF140959">
    <property type="entry name" value="Indolic compounds 2,3-dioxygenase-like"/>
    <property type="match status" value="1"/>
</dbReference>
<comment type="function">
    <text evidence="1">Heme-dependent dioxygenase that catalyzes the oxidative cleavage of the L-tryptophan (L-Trp) pyrrole ring and converts L-tryptophan to N-formyl-L-kynurenine. Catalyzes the oxidative cleavage of the indole moiety.</text>
</comment>
<comment type="catalytic activity">
    <reaction evidence="1">
        <text>L-tryptophan + O2 = N-formyl-L-kynurenine</text>
        <dbReference type="Rhea" id="RHEA:24536"/>
        <dbReference type="ChEBI" id="CHEBI:15379"/>
        <dbReference type="ChEBI" id="CHEBI:57912"/>
        <dbReference type="ChEBI" id="CHEBI:58629"/>
        <dbReference type="EC" id="1.13.11.11"/>
    </reaction>
</comment>
<keyword evidence="1" id="KW-0560">Oxidoreductase</keyword>
<dbReference type="PANTHER" id="PTHR10138:SF0">
    <property type="entry name" value="TRYPTOPHAN 2,3-DIOXYGENASE"/>
    <property type="match status" value="1"/>
</dbReference>
<dbReference type="GO" id="GO:0020037">
    <property type="term" value="F:heme binding"/>
    <property type="evidence" value="ECO:0007669"/>
    <property type="project" value="UniProtKB-UniRule"/>
</dbReference>
<comment type="pathway">
    <text evidence="1">Amino-acid degradation; L-tryptophan degradation via kynurenine pathway; L-kynurenine from L-tryptophan: step 1/2.</text>
</comment>